<dbReference type="PANTHER" id="PTHR45436">
    <property type="entry name" value="SENSOR HISTIDINE KINASE YKOH"/>
    <property type="match status" value="1"/>
</dbReference>
<feature type="domain" description="Histidine kinase" evidence="13">
    <location>
        <begin position="289"/>
        <end position="511"/>
    </location>
</feature>
<dbReference type="InterPro" id="IPR025919">
    <property type="entry name" value="Stimulus_sens_dom"/>
</dbReference>
<dbReference type="InterPro" id="IPR036890">
    <property type="entry name" value="HATPase_C_sf"/>
</dbReference>
<dbReference type="OrthoDB" id="9805942at2"/>
<dbReference type="Gene3D" id="3.30.565.10">
    <property type="entry name" value="Histidine kinase-like ATPase, C-terminal domain"/>
    <property type="match status" value="1"/>
</dbReference>
<dbReference type="SUPFAM" id="SSF158472">
    <property type="entry name" value="HAMP domain-like"/>
    <property type="match status" value="1"/>
</dbReference>
<dbReference type="AlphaFoldDB" id="A0A2N3PSK5"/>
<feature type="region of interest" description="Disordered" evidence="11">
    <location>
        <begin position="503"/>
        <end position="533"/>
    </location>
</feature>
<dbReference type="InterPro" id="IPR003661">
    <property type="entry name" value="HisK_dim/P_dom"/>
</dbReference>
<dbReference type="InterPro" id="IPR050428">
    <property type="entry name" value="TCS_sensor_his_kinase"/>
</dbReference>
<name>A0A2N3PSK5_9PROT</name>
<dbReference type="Gene3D" id="1.10.287.130">
    <property type="match status" value="1"/>
</dbReference>
<keyword evidence="10 12" id="KW-0472">Membrane</keyword>
<evidence type="ECO:0000313" key="16">
    <source>
        <dbReference type="Proteomes" id="UP000233293"/>
    </source>
</evidence>
<evidence type="ECO:0000259" key="13">
    <source>
        <dbReference type="PROSITE" id="PS50109"/>
    </source>
</evidence>
<dbReference type="SMART" id="SM00387">
    <property type="entry name" value="HATPase_c"/>
    <property type="match status" value="1"/>
</dbReference>
<dbReference type="CDD" id="cd00082">
    <property type="entry name" value="HisKA"/>
    <property type="match status" value="1"/>
</dbReference>
<dbReference type="EC" id="2.7.13.3" evidence="3"/>
<keyword evidence="6 12" id="KW-0812">Transmembrane</keyword>
<dbReference type="SMART" id="SM00388">
    <property type="entry name" value="HisKA"/>
    <property type="match status" value="1"/>
</dbReference>
<protein>
    <recommendedName>
        <fullName evidence="3">histidine kinase</fullName>
        <ecNumber evidence="3">2.7.13.3</ecNumber>
    </recommendedName>
</protein>
<evidence type="ECO:0000256" key="9">
    <source>
        <dbReference type="ARBA" id="ARBA00023012"/>
    </source>
</evidence>
<evidence type="ECO:0000259" key="14">
    <source>
        <dbReference type="PROSITE" id="PS50885"/>
    </source>
</evidence>
<keyword evidence="7 15" id="KW-0418">Kinase</keyword>
<dbReference type="InterPro" id="IPR004358">
    <property type="entry name" value="Sig_transdc_His_kin-like_C"/>
</dbReference>
<dbReference type="Pfam" id="PF13756">
    <property type="entry name" value="Stimulus_sens_1"/>
    <property type="match status" value="1"/>
</dbReference>
<proteinExistence type="predicted"/>
<dbReference type="PANTHER" id="PTHR45436:SF5">
    <property type="entry name" value="SENSOR HISTIDINE KINASE TRCS"/>
    <property type="match status" value="1"/>
</dbReference>
<dbReference type="InterPro" id="IPR003594">
    <property type="entry name" value="HATPase_dom"/>
</dbReference>
<dbReference type="InterPro" id="IPR003660">
    <property type="entry name" value="HAMP_dom"/>
</dbReference>
<dbReference type="GO" id="GO:0000155">
    <property type="term" value="F:phosphorelay sensor kinase activity"/>
    <property type="evidence" value="ECO:0007669"/>
    <property type="project" value="InterPro"/>
</dbReference>
<dbReference type="PRINTS" id="PR00344">
    <property type="entry name" value="BCTRLSENSOR"/>
</dbReference>
<dbReference type="Gene3D" id="6.10.340.10">
    <property type="match status" value="1"/>
</dbReference>
<keyword evidence="8 12" id="KW-1133">Transmembrane helix</keyword>
<evidence type="ECO:0000256" key="12">
    <source>
        <dbReference type="SAM" id="Phobius"/>
    </source>
</evidence>
<organism evidence="15 16">
    <name type="scientific">Telmatospirillum siberiense</name>
    <dbReference type="NCBI Taxonomy" id="382514"/>
    <lineage>
        <taxon>Bacteria</taxon>
        <taxon>Pseudomonadati</taxon>
        <taxon>Pseudomonadota</taxon>
        <taxon>Alphaproteobacteria</taxon>
        <taxon>Rhodospirillales</taxon>
        <taxon>Rhodospirillaceae</taxon>
        <taxon>Telmatospirillum</taxon>
    </lineage>
</organism>
<dbReference type="SUPFAM" id="SSF47384">
    <property type="entry name" value="Homodimeric domain of signal transducing histidine kinase"/>
    <property type="match status" value="1"/>
</dbReference>
<dbReference type="GO" id="GO:0016020">
    <property type="term" value="C:membrane"/>
    <property type="evidence" value="ECO:0007669"/>
    <property type="project" value="UniProtKB-SubCell"/>
</dbReference>
<reference evidence="16" key="1">
    <citation type="submission" date="2017-12" db="EMBL/GenBank/DDBJ databases">
        <title>Draft genome sequence of Telmatospirillum siberiense 26-4b1T, an acidotolerant peatland alphaproteobacterium potentially involved in sulfur cycling.</title>
        <authorList>
            <person name="Hausmann B."/>
            <person name="Pjevac P."/>
            <person name="Schreck K."/>
            <person name="Herbold C.W."/>
            <person name="Daims H."/>
            <person name="Wagner M."/>
            <person name="Pester M."/>
            <person name="Loy A."/>
        </authorList>
    </citation>
    <scope>NUCLEOTIDE SEQUENCE [LARGE SCALE GENOMIC DNA]</scope>
    <source>
        <strain evidence="16">26-4b1</strain>
    </source>
</reference>
<evidence type="ECO:0000256" key="7">
    <source>
        <dbReference type="ARBA" id="ARBA00022777"/>
    </source>
</evidence>
<keyword evidence="9" id="KW-0902">Two-component regulatory system</keyword>
<comment type="subcellular location">
    <subcellularLocation>
        <location evidence="2">Membrane</location>
    </subcellularLocation>
</comment>
<dbReference type="Proteomes" id="UP000233293">
    <property type="component" value="Unassembled WGS sequence"/>
</dbReference>
<evidence type="ECO:0000256" key="10">
    <source>
        <dbReference type="ARBA" id="ARBA00023136"/>
    </source>
</evidence>
<evidence type="ECO:0000313" key="15">
    <source>
        <dbReference type="EMBL" id="PKU23382.1"/>
    </source>
</evidence>
<evidence type="ECO:0000256" key="3">
    <source>
        <dbReference type="ARBA" id="ARBA00012438"/>
    </source>
</evidence>
<evidence type="ECO:0000256" key="8">
    <source>
        <dbReference type="ARBA" id="ARBA00022989"/>
    </source>
</evidence>
<evidence type="ECO:0000256" key="2">
    <source>
        <dbReference type="ARBA" id="ARBA00004370"/>
    </source>
</evidence>
<feature type="compositionally biased region" description="Basic and acidic residues" evidence="11">
    <location>
        <begin position="521"/>
        <end position="533"/>
    </location>
</feature>
<feature type="domain" description="HAMP" evidence="14">
    <location>
        <begin position="226"/>
        <end position="281"/>
    </location>
</feature>
<dbReference type="PROSITE" id="PS50885">
    <property type="entry name" value="HAMP"/>
    <property type="match status" value="1"/>
</dbReference>
<dbReference type="EMBL" id="PIUM01000021">
    <property type="protein sequence ID" value="PKU23382.1"/>
    <property type="molecule type" value="Genomic_DNA"/>
</dbReference>
<keyword evidence="5" id="KW-0808">Transferase</keyword>
<comment type="caution">
    <text evidence="15">The sequence shown here is derived from an EMBL/GenBank/DDBJ whole genome shotgun (WGS) entry which is preliminary data.</text>
</comment>
<evidence type="ECO:0000256" key="6">
    <source>
        <dbReference type="ARBA" id="ARBA00022692"/>
    </source>
</evidence>
<evidence type="ECO:0000256" key="4">
    <source>
        <dbReference type="ARBA" id="ARBA00022553"/>
    </source>
</evidence>
<dbReference type="SUPFAM" id="SSF55874">
    <property type="entry name" value="ATPase domain of HSP90 chaperone/DNA topoisomerase II/histidine kinase"/>
    <property type="match status" value="1"/>
</dbReference>
<accession>A0A2N3PSK5</accession>
<dbReference type="Pfam" id="PF02518">
    <property type="entry name" value="HATPase_c"/>
    <property type="match status" value="1"/>
</dbReference>
<dbReference type="Pfam" id="PF00512">
    <property type="entry name" value="HisKA"/>
    <property type="match status" value="1"/>
</dbReference>
<dbReference type="CDD" id="cd06225">
    <property type="entry name" value="HAMP"/>
    <property type="match status" value="1"/>
</dbReference>
<evidence type="ECO:0000256" key="11">
    <source>
        <dbReference type="SAM" id="MobiDB-lite"/>
    </source>
</evidence>
<keyword evidence="16" id="KW-1185">Reference proteome</keyword>
<keyword evidence="4" id="KW-0597">Phosphoprotein</keyword>
<evidence type="ECO:0000256" key="1">
    <source>
        <dbReference type="ARBA" id="ARBA00000085"/>
    </source>
</evidence>
<dbReference type="InterPro" id="IPR005467">
    <property type="entry name" value="His_kinase_dom"/>
</dbReference>
<evidence type="ECO:0000256" key="5">
    <source>
        <dbReference type="ARBA" id="ARBA00022679"/>
    </source>
</evidence>
<dbReference type="InterPro" id="IPR036097">
    <property type="entry name" value="HisK_dim/P_sf"/>
</dbReference>
<gene>
    <name evidence="15" type="ORF">CWS72_16785</name>
</gene>
<comment type="catalytic activity">
    <reaction evidence="1">
        <text>ATP + protein L-histidine = ADP + protein N-phospho-L-histidine.</text>
        <dbReference type="EC" id="2.7.13.3"/>
    </reaction>
</comment>
<dbReference type="SMART" id="SM00304">
    <property type="entry name" value="HAMP"/>
    <property type="match status" value="1"/>
</dbReference>
<dbReference type="PROSITE" id="PS50109">
    <property type="entry name" value="HIS_KIN"/>
    <property type="match status" value="1"/>
</dbReference>
<feature type="transmembrane region" description="Helical" evidence="12">
    <location>
        <begin position="206"/>
        <end position="225"/>
    </location>
</feature>
<dbReference type="Pfam" id="PF00672">
    <property type="entry name" value="HAMP"/>
    <property type="match status" value="1"/>
</dbReference>
<sequence>MVAPVLLVGGLFYLDRYKNELIAAELESLRIRAEMVAAALGEGAVIDSGFALAELSPQMARQMVRRLSPPARVRARLFSQQGVELADSRLLLSASMMIQVEDLPDPERGWFATTFRRIYDFITDSHLVDDHLPVYHERSRPLASDYNEVTQALAGDPAWAIRTRNHRLLLSTAVPVQRYKQVLGAVMVSSSGDDIAKSLFKVRLTIFQAFAFALVITITLSLYLAGTIARPIRRLAAAAERVRRGHGRHPSIPDLTRRHDEIGELSGALRDMTEALWQRMDAIEAFAADVAHEIKNPLTSLRSAVETVSRVTDPEQQRKLMAIIQDDVGRLDRLISDISDASRIDAELSRAETAPVEMLGMLQALAEVYRDTGAAESVNIVIEATPDDPLEVMGIESRLVQILRNLISNALSFSPPESTLSLRAGREGRWVVIRVEDQGPGIPENKLEAIFDRFYSERPKAEKFGTHSGLGLSISKQIAEAHGGALRAANRLGPDGSVEGASFTLRLPAAEIKPPAAPERPSPKNPDRASAKK</sequence>